<organism evidence="2 3">
    <name type="scientific">Halorussus aquaticus</name>
    <dbReference type="NCBI Taxonomy" id="2953748"/>
    <lineage>
        <taxon>Archaea</taxon>
        <taxon>Methanobacteriati</taxon>
        <taxon>Methanobacteriota</taxon>
        <taxon>Stenosarchaea group</taxon>
        <taxon>Halobacteria</taxon>
        <taxon>Halobacteriales</taxon>
        <taxon>Haladaptataceae</taxon>
        <taxon>Halorussus</taxon>
    </lineage>
</organism>
<feature type="domain" description="Halobacterial output" evidence="1">
    <location>
        <begin position="18"/>
        <end position="85"/>
    </location>
</feature>
<proteinExistence type="predicted"/>
<dbReference type="Proteomes" id="UP001595945">
    <property type="component" value="Unassembled WGS sequence"/>
</dbReference>
<sequence>MSDEPESDIIHRQIDTEQAEPATAVAEIVADIEGKDSTEIPNLWECTDEVLQHLFSNPPKAEAQMQVEFSYESYRITVEQDGTTEFIKTE</sequence>
<evidence type="ECO:0000313" key="2">
    <source>
        <dbReference type="EMBL" id="MFC4824455.1"/>
    </source>
</evidence>
<dbReference type="RefSeq" id="WP_254269805.1">
    <property type="nucleotide sequence ID" value="NZ_CP100400.1"/>
</dbReference>
<evidence type="ECO:0000259" key="1">
    <source>
        <dbReference type="Pfam" id="PF18545"/>
    </source>
</evidence>
<dbReference type="InterPro" id="IPR040624">
    <property type="entry name" value="HalOD1"/>
</dbReference>
<dbReference type="GeneID" id="73044860"/>
<dbReference type="Pfam" id="PF18545">
    <property type="entry name" value="HalOD1"/>
    <property type="match status" value="1"/>
</dbReference>
<protein>
    <submittedName>
        <fullName evidence="2">HalOD1 output domain-containing protein</fullName>
    </submittedName>
</protein>
<accession>A0ABD5Q1P7</accession>
<evidence type="ECO:0000313" key="3">
    <source>
        <dbReference type="Proteomes" id="UP001595945"/>
    </source>
</evidence>
<gene>
    <name evidence="2" type="ORF">ACFO9K_09275</name>
</gene>
<dbReference type="EMBL" id="JBHSHT010000001">
    <property type="protein sequence ID" value="MFC4824455.1"/>
    <property type="molecule type" value="Genomic_DNA"/>
</dbReference>
<comment type="caution">
    <text evidence="2">The sequence shown here is derived from an EMBL/GenBank/DDBJ whole genome shotgun (WGS) entry which is preliminary data.</text>
</comment>
<name>A0ABD5Q1P7_9EURY</name>
<dbReference type="AlphaFoldDB" id="A0ABD5Q1P7"/>
<keyword evidence="3" id="KW-1185">Reference proteome</keyword>
<reference evidence="2 3" key="1">
    <citation type="journal article" date="2019" name="Int. J. Syst. Evol. Microbiol.">
        <title>The Global Catalogue of Microorganisms (GCM) 10K type strain sequencing project: providing services to taxonomists for standard genome sequencing and annotation.</title>
        <authorList>
            <consortium name="The Broad Institute Genomics Platform"/>
            <consortium name="The Broad Institute Genome Sequencing Center for Infectious Disease"/>
            <person name="Wu L."/>
            <person name="Ma J."/>
        </authorList>
    </citation>
    <scope>NUCLEOTIDE SEQUENCE [LARGE SCALE GENOMIC DNA]</scope>
    <source>
        <strain evidence="2 3">XZYJ18</strain>
    </source>
</reference>